<keyword evidence="4" id="KW-1185">Reference proteome</keyword>
<evidence type="ECO:0000313" key="3">
    <source>
        <dbReference type="Proteomes" id="UP000254047"/>
    </source>
</evidence>
<dbReference type="Proteomes" id="UP000254047">
    <property type="component" value="Unassembled WGS sequence"/>
</dbReference>
<evidence type="ECO:0000313" key="1">
    <source>
        <dbReference type="EMBL" id="SUM42663.1"/>
    </source>
</evidence>
<reference evidence="2 4" key="2">
    <citation type="submission" date="2019-04" db="EMBL/GenBank/DDBJ databases">
        <title>Genomic characterization of Staphylococcus petrasii strains.</title>
        <authorList>
            <person name="Vrbovska V."/>
            <person name="Kovarovic V."/>
            <person name="Maslanova I."/>
            <person name="Indrakova A."/>
            <person name="Petras P."/>
            <person name="Sedo O."/>
            <person name="Svec P."/>
            <person name="Fisarova L."/>
            <person name="Sedlacek I."/>
            <person name="Doskar J."/>
            <person name="Pantucek R."/>
        </authorList>
    </citation>
    <scope>NUCLEOTIDE SEQUENCE [LARGE SCALE GENOMIC DNA]</scope>
    <source>
        <strain evidence="2 4">P5404</strain>
    </source>
</reference>
<gene>
    <name evidence="2" type="ORF">BJR09_07465</name>
    <name evidence="1" type="ORF">NCTC13830_00184</name>
</gene>
<dbReference type="RefSeq" id="WP_103297810.1">
    <property type="nucleotide sequence ID" value="NZ_PPQT01000034.1"/>
</dbReference>
<name>A0A380FXI7_9STAP</name>
<dbReference type="AlphaFoldDB" id="A0A380FXI7"/>
<dbReference type="EMBL" id="UHDO01000001">
    <property type="protein sequence ID" value="SUM42663.1"/>
    <property type="molecule type" value="Genomic_DNA"/>
</dbReference>
<dbReference type="EMBL" id="SRLS01000010">
    <property type="protein sequence ID" value="TGE17081.1"/>
    <property type="molecule type" value="Genomic_DNA"/>
</dbReference>
<dbReference type="Proteomes" id="UP000297598">
    <property type="component" value="Unassembled WGS sequence"/>
</dbReference>
<evidence type="ECO:0000313" key="2">
    <source>
        <dbReference type="EMBL" id="TGE17081.1"/>
    </source>
</evidence>
<evidence type="ECO:0000313" key="4">
    <source>
        <dbReference type="Proteomes" id="UP000297598"/>
    </source>
</evidence>
<dbReference type="OrthoDB" id="2284173at2"/>
<accession>A0A380FXI7</accession>
<organism evidence="1 3">
    <name type="scientific">Staphylococcus petrasii</name>
    <dbReference type="NCBI Taxonomy" id="1276936"/>
    <lineage>
        <taxon>Bacteria</taxon>
        <taxon>Bacillati</taxon>
        <taxon>Bacillota</taxon>
        <taxon>Bacilli</taxon>
        <taxon>Bacillales</taxon>
        <taxon>Staphylococcaceae</taxon>
        <taxon>Staphylococcus</taxon>
    </lineage>
</organism>
<reference evidence="1 3" key="1">
    <citation type="submission" date="2018-06" db="EMBL/GenBank/DDBJ databases">
        <authorList>
            <consortium name="Pathogen Informatics"/>
            <person name="Doyle S."/>
        </authorList>
    </citation>
    <scope>NUCLEOTIDE SEQUENCE [LARGE SCALE GENOMIC DNA]</scope>
    <source>
        <strain evidence="1 3">NCTC13830</strain>
    </source>
</reference>
<proteinExistence type="predicted"/>
<protein>
    <submittedName>
        <fullName evidence="1">Uncharacterized protein</fullName>
    </submittedName>
</protein>
<sequence>MTNMLFYINGSQVTQKKVNKWETKRLKRVYKYLAKYPEAQFDKDVKAWVKNNDLDKMKQEIAQAKLNITFSKLRKSMKLKYTVGNLISAIATKLSFGQRKMSTVEIAVPNSHLNAQEVMNALDRVMMQKTPEHDEINVKANPDHYVLEGITAEIQEVLETTGGSPLPTRFFAHYNDETKLKSRMSEDYQIELPGVAKLKNGTIIGGMRHQIRNENNGFRFKALVEFPAILPDYMIHQHQYHLCCEFGNWLTYILEIESK</sequence>